<reference evidence="1" key="1">
    <citation type="submission" date="2020-05" db="EMBL/GenBank/DDBJ databases">
        <title>Large-scale comparative analyses of tick genomes elucidate their genetic diversity and vector capacities.</title>
        <authorList>
            <person name="Jia N."/>
            <person name="Wang J."/>
            <person name="Shi W."/>
            <person name="Du L."/>
            <person name="Sun Y."/>
            <person name="Zhan W."/>
            <person name="Jiang J."/>
            <person name="Wang Q."/>
            <person name="Zhang B."/>
            <person name="Ji P."/>
            <person name="Sakyi L.B."/>
            <person name="Cui X."/>
            <person name="Yuan T."/>
            <person name="Jiang B."/>
            <person name="Yang W."/>
            <person name="Lam T.T.-Y."/>
            <person name="Chang Q."/>
            <person name="Ding S."/>
            <person name="Wang X."/>
            <person name="Zhu J."/>
            <person name="Ruan X."/>
            <person name="Zhao L."/>
            <person name="Wei J."/>
            <person name="Que T."/>
            <person name="Du C."/>
            <person name="Cheng J."/>
            <person name="Dai P."/>
            <person name="Han X."/>
            <person name="Huang E."/>
            <person name="Gao Y."/>
            <person name="Liu J."/>
            <person name="Shao H."/>
            <person name="Ye R."/>
            <person name="Li L."/>
            <person name="Wei W."/>
            <person name="Wang X."/>
            <person name="Wang C."/>
            <person name="Yang T."/>
            <person name="Huo Q."/>
            <person name="Li W."/>
            <person name="Guo W."/>
            <person name="Chen H."/>
            <person name="Zhou L."/>
            <person name="Ni X."/>
            <person name="Tian J."/>
            <person name="Zhou Y."/>
            <person name="Sheng Y."/>
            <person name="Liu T."/>
            <person name="Pan Y."/>
            <person name="Xia L."/>
            <person name="Li J."/>
            <person name="Zhao F."/>
            <person name="Cao W."/>
        </authorList>
    </citation>
    <scope>NUCLEOTIDE SEQUENCE</scope>
    <source>
        <strain evidence="1">Hyas-2018</strain>
    </source>
</reference>
<accession>A0ACB7SIQ0</accession>
<proteinExistence type="predicted"/>
<dbReference type="Proteomes" id="UP000821845">
    <property type="component" value="Chromosome 3"/>
</dbReference>
<sequence>MEGPKEVLHSDVRAKTVSSKLKKKYLIYNVERRKCRTKAILKNHGTNASILFVDATRYLK</sequence>
<keyword evidence="2" id="KW-1185">Reference proteome</keyword>
<evidence type="ECO:0000313" key="2">
    <source>
        <dbReference type="Proteomes" id="UP000821845"/>
    </source>
</evidence>
<dbReference type="EMBL" id="CM023483">
    <property type="protein sequence ID" value="KAH6934846.1"/>
    <property type="molecule type" value="Genomic_DNA"/>
</dbReference>
<organism evidence="1 2">
    <name type="scientific">Hyalomma asiaticum</name>
    <name type="common">Tick</name>
    <dbReference type="NCBI Taxonomy" id="266040"/>
    <lineage>
        <taxon>Eukaryota</taxon>
        <taxon>Metazoa</taxon>
        <taxon>Ecdysozoa</taxon>
        <taxon>Arthropoda</taxon>
        <taxon>Chelicerata</taxon>
        <taxon>Arachnida</taxon>
        <taxon>Acari</taxon>
        <taxon>Parasitiformes</taxon>
        <taxon>Ixodida</taxon>
        <taxon>Ixodoidea</taxon>
        <taxon>Ixodidae</taxon>
        <taxon>Hyalomminae</taxon>
        <taxon>Hyalomma</taxon>
    </lineage>
</organism>
<protein>
    <submittedName>
        <fullName evidence="1">Uncharacterized protein</fullName>
    </submittedName>
</protein>
<comment type="caution">
    <text evidence="1">The sequence shown here is derived from an EMBL/GenBank/DDBJ whole genome shotgun (WGS) entry which is preliminary data.</text>
</comment>
<name>A0ACB7SIQ0_HYAAI</name>
<evidence type="ECO:0000313" key="1">
    <source>
        <dbReference type="EMBL" id="KAH6934846.1"/>
    </source>
</evidence>
<gene>
    <name evidence="1" type="ORF">HPB50_001530</name>
</gene>